<dbReference type="EMBL" id="CADCWK010000099">
    <property type="protein sequence ID" value="CAA9553201.1"/>
    <property type="molecule type" value="Genomic_DNA"/>
</dbReference>
<feature type="compositionally biased region" description="Basic and acidic residues" evidence="1">
    <location>
        <begin position="1"/>
        <end position="13"/>
    </location>
</feature>
<proteinExistence type="predicted"/>
<evidence type="ECO:0000256" key="1">
    <source>
        <dbReference type="SAM" id="MobiDB-lite"/>
    </source>
</evidence>
<reference evidence="2" key="1">
    <citation type="submission" date="2020-02" db="EMBL/GenBank/DDBJ databases">
        <authorList>
            <person name="Meier V. D."/>
        </authorList>
    </citation>
    <scope>NUCLEOTIDE SEQUENCE</scope>
    <source>
        <strain evidence="2">AVDCRST_MAG33</strain>
    </source>
</reference>
<organism evidence="2">
    <name type="scientific">uncultured Thermomicrobiales bacterium</name>
    <dbReference type="NCBI Taxonomy" id="1645740"/>
    <lineage>
        <taxon>Bacteria</taxon>
        <taxon>Pseudomonadati</taxon>
        <taxon>Thermomicrobiota</taxon>
        <taxon>Thermomicrobia</taxon>
        <taxon>Thermomicrobiales</taxon>
        <taxon>environmental samples</taxon>
    </lineage>
</organism>
<dbReference type="AlphaFoldDB" id="A0A6J4UK88"/>
<feature type="region of interest" description="Disordered" evidence="1">
    <location>
        <begin position="1"/>
        <end position="47"/>
    </location>
</feature>
<gene>
    <name evidence="2" type="ORF">AVDCRST_MAG33-1060</name>
</gene>
<accession>A0A6J4UK88</accession>
<evidence type="ECO:0000313" key="2">
    <source>
        <dbReference type="EMBL" id="CAA9553201.1"/>
    </source>
</evidence>
<feature type="non-terminal residue" evidence="2">
    <location>
        <position position="1"/>
    </location>
</feature>
<name>A0A6J4UK88_9BACT</name>
<protein>
    <submittedName>
        <fullName evidence="2">Uncharacterized protein</fullName>
    </submittedName>
</protein>
<feature type="non-terminal residue" evidence="2">
    <location>
        <position position="113"/>
    </location>
</feature>
<sequence length="113" mass="12058">DDDDARWDRHGDRGPAQPPAGAGRAGRDDAGSGGRGRPGVGQPTAGDRVRLLLLQPVPSTLRDLPGRVHGLSVLVALPLYALDVPLHRVLQRRQRLLLGLRPGPLLLLRPGIV</sequence>